<dbReference type="GO" id="GO:0005739">
    <property type="term" value="C:mitochondrion"/>
    <property type="evidence" value="ECO:0007669"/>
    <property type="project" value="UniProtKB-SubCell"/>
</dbReference>
<evidence type="ECO:0000256" key="4">
    <source>
        <dbReference type="ARBA" id="ARBA00023128"/>
    </source>
</evidence>
<reference evidence="7" key="1">
    <citation type="submission" date="2022-08" db="EMBL/GenBank/DDBJ databases">
        <authorList>
            <consortium name="DOE Joint Genome Institute"/>
            <person name="Min B."/>
            <person name="Riley R."/>
            <person name="Sierra-Patev S."/>
            <person name="Naranjo-Ortiz M."/>
            <person name="Looney B."/>
            <person name="Konkel Z."/>
            <person name="Slot J.C."/>
            <person name="Sakamoto Y."/>
            <person name="Steenwyk J.L."/>
            <person name="Rokas A."/>
            <person name="Carro J."/>
            <person name="Camarero S."/>
            <person name="Ferreira P."/>
            <person name="Molpeceres G."/>
            <person name="Ruiz-Duenas F.J."/>
            <person name="Serrano A."/>
            <person name="Henrissat B."/>
            <person name="Drula E."/>
            <person name="Hughes K.W."/>
            <person name="Mata J.L."/>
            <person name="Ishikawa N.K."/>
            <person name="Vargas-Isla R."/>
            <person name="Ushijima S."/>
            <person name="Smith C.A."/>
            <person name="Ahrendt S."/>
            <person name="Andreopoulos W."/>
            <person name="He G."/>
            <person name="Labutti K."/>
            <person name="Lipzen A."/>
            <person name="Ng V."/>
            <person name="Sandor L."/>
            <person name="Barry K."/>
            <person name="Martinez A.T."/>
            <person name="Xiao Y."/>
            <person name="Gibbons J.G."/>
            <person name="Terashima K."/>
            <person name="Hibbett D.S."/>
            <person name="Grigoriev I.V."/>
        </authorList>
    </citation>
    <scope>NUCLEOTIDE SEQUENCE</scope>
    <source>
        <strain evidence="7">TFB7829</strain>
    </source>
</reference>
<dbReference type="InterPro" id="IPR049942">
    <property type="entry name" value="DML1/Misato"/>
</dbReference>
<evidence type="ECO:0000313" key="7">
    <source>
        <dbReference type="EMBL" id="KAJ3979867.1"/>
    </source>
</evidence>
<comment type="similarity">
    <text evidence="3">Belongs to the misato family.</text>
</comment>
<evidence type="ECO:0000313" key="8">
    <source>
        <dbReference type="Proteomes" id="UP001163850"/>
    </source>
</evidence>
<evidence type="ECO:0000256" key="2">
    <source>
        <dbReference type="ARBA" id="ARBA00004173"/>
    </source>
</evidence>
<dbReference type="Proteomes" id="UP001163850">
    <property type="component" value="Unassembled WGS sequence"/>
</dbReference>
<feature type="domain" description="Misato Segment II tubulin-like" evidence="5">
    <location>
        <begin position="23"/>
        <end position="133"/>
    </location>
</feature>
<evidence type="ECO:0000259" key="6">
    <source>
        <dbReference type="Pfam" id="PF14881"/>
    </source>
</evidence>
<accession>A0AA38UMH2</accession>
<protein>
    <submittedName>
        <fullName evidence="7">Misato segment II tubulin-like domain-containing protein</fullName>
    </submittedName>
</protein>
<dbReference type="PANTHER" id="PTHR13391:SF0">
    <property type="entry name" value="PROTEIN MISATO HOMOLOG 1"/>
    <property type="match status" value="1"/>
</dbReference>
<dbReference type="InterPro" id="IPR019605">
    <property type="entry name" value="Misato_II_tubulin-like"/>
</dbReference>
<comment type="subcellular location">
    <subcellularLocation>
        <location evidence="2">Mitochondrion</location>
    </subcellularLocation>
</comment>
<dbReference type="AlphaFoldDB" id="A0AA38UMH2"/>
<comment type="function">
    <text evidence="1">Involved in the partitioning of the mitochondrial organelle and mitochondrial DNA (mtDNA) inheritance.</text>
</comment>
<feature type="domain" description="DML1/Misato tubulin" evidence="6">
    <location>
        <begin position="146"/>
        <end position="330"/>
    </location>
</feature>
<evidence type="ECO:0000256" key="3">
    <source>
        <dbReference type="ARBA" id="ARBA00008507"/>
    </source>
</evidence>
<name>A0AA38UMH2_9AGAR</name>
<organism evidence="7 8">
    <name type="scientific">Lentinula detonsa</name>
    <dbReference type="NCBI Taxonomy" id="2804962"/>
    <lineage>
        <taxon>Eukaryota</taxon>
        <taxon>Fungi</taxon>
        <taxon>Dikarya</taxon>
        <taxon>Basidiomycota</taxon>
        <taxon>Agaricomycotina</taxon>
        <taxon>Agaricomycetes</taxon>
        <taxon>Agaricomycetidae</taxon>
        <taxon>Agaricales</taxon>
        <taxon>Marasmiineae</taxon>
        <taxon>Omphalotaceae</taxon>
        <taxon>Lentinula</taxon>
    </lineage>
</organism>
<evidence type="ECO:0000256" key="1">
    <source>
        <dbReference type="ARBA" id="ARBA00003757"/>
    </source>
</evidence>
<dbReference type="Gene3D" id="3.40.50.1440">
    <property type="entry name" value="Tubulin/FtsZ, GTPase domain"/>
    <property type="match status" value="1"/>
</dbReference>
<comment type="caution">
    <text evidence="7">The sequence shown here is derived from an EMBL/GenBank/DDBJ whole genome shotgun (WGS) entry which is preliminary data.</text>
</comment>
<dbReference type="EMBL" id="MU802257">
    <property type="protein sequence ID" value="KAJ3979867.1"/>
    <property type="molecule type" value="Genomic_DNA"/>
</dbReference>
<dbReference type="PANTHER" id="PTHR13391">
    <property type="entry name" value="MITOCHONDRIAL DISTRIBUTION REGULATOR MISATO"/>
    <property type="match status" value="1"/>
</dbReference>
<gene>
    <name evidence="7" type="ORF">F5890DRAFT_1544548</name>
</gene>
<proteinExistence type="inferred from homology"/>
<dbReference type="InterPro" id="IPR036525">
    <property type="entry name" value="Tubulin/FtsZ_GTPase_sf"/>
</dbReference>
<keyword evidence="4" id="KW-0496">Mitochondrion</keyword>
<dbReference type="Pfam" id="PF10644">
    <property type="entry name" value="Misat_Tub_SegII"/>
    <property type="match status" value="1"/>
</dbReference>
<sequence>MLLRKLSILANDAADIIVTNTMREILYVQAGNLANYIGTHFWNTQESYFAYSDDEEILLNHDVSFRDGETLKGEPTYCPRLLSFDHKANFGTLSRTNTLYENEDIDGSQLWQGNIAEYGRVPIEPHAYQAHLQTDGEPTSLAADLTNDIRYWSDFNRVFYIPRTVQMLPNVPDWQKTEGNWAFGQESFQRFNEETELMESSVRLFIEECNSFQGLQLMSDTSTFGSFSISFLMAFNDELSRAPCLSFPLLGDAVPRNVNLENTVQIRKVVNDAVYLRELDSLSSLTIPILNPNTWSKGGWDVNLKIGGDRYYTSSVLSAHIESSTLPLRLKNNMEDISSFSGHLNLHGSHRFSQLAGVFPVAAGATPQDFWKQSYNFSVSQNSLMAATIYTRRDVTRGLPASTLQAYNSWSFQEALKEPYVLSTHTQAYPLPSSFPDIFCDEEILTNYMRTPHADRSSVLPSATLFSSLSTSSSTAEMFSEYATYLQACVDRRKTGILPGLVETSDDIKELVNDLWTIHDGYSGSVSDVF</sequence>
<evidence type="ECO:0000259" key="5">
    <source>
        <dbReference type="Pfam" id="PF10644"/>
    </source>
</evidence>
<dbReference type="Pfam" id="PF14881">
    <property type="entry name" value="Tubulin_3"/>
    <property type="match status" value="1"/>
</dbReference>
<dbReference type="InterPro" id="IPR029209">
    <property type="entry name" value="DML1/Misato_tubulin"/>
</dbReference>
<dbReference type="GO" id="GO:0007005">
    <property type="term" value="P:mitochondrion organization"/>
    <property type="evidence" value="ECO:0007669"/>
    <property type="project" value="InterPro"/>
</dbReference>
<dbReference type="SUPFAM" id="SSF52490">
    <property type="entry name" value="Tubulin nucleotide-binding domain-like"/>
    <property type="match status" value="1"/>
</dbReference>